<dbReference type="Pfam" id="PF07690">
    <property type="entry name" value="MFS_1"/>
    <property type="match status" value="1"/>
</dbReference>
<dbReference type="PANTHER" id="PTHR43791:SF36">
    <property type="entry name" value="TRANSPORTER, PUTATIVE (AFU_ORTHOLOGUE AFUA_6G08340)-RELATED"/>
    <property type="match status" value="1"/>
</dbReference>
<dbReference type="GO" id="GO:0022857">
    <property type="term" value="F:transmembrane transporter activity"/>
    <property type="evidence" value="ECO:0007669"/>
    <property type="project" value="InterPro"/>
</dbReference>
<dbReference type="SUPFAM" id="SSF103473">
    <property type="entry name" value="MFS general substrate transporter"/>
    <property type="match status" value="1"/>
</dbReference>
<evidence type="ECO:0000256" key="3">
    <source>
        <dbReference type="ARBA" id="ARBA00022692"/>
    </source>
</evidence>
<feature type="transmembrane region" description="Helical" evidence="7">
    <location>
        <begin position="180"/>
        <end position="202"/>
    </location>
</feature>
<name>A0A5E7RA88_PSEFL</name>
<feature type="transmembrane region" description="Helical" evidence="7">
    <location>
        <begin position="340"/>
        <end position="360"/>
    </location>
</feature>
<feature type="domain" description="Major facilitator superfamily (MFS) profile" evidence="8">
    <location>
        <begin position="21"/>
        <end position="430"/>
    </location>
</feature>
<protein>
    <submittedName>
        <fullName evidence="9">Tartrate transporter</fullName>
    </submittedName>
</protein>
<feature type="transmembrane region" description="Helical" evidence="7">
    <location>
        <begin position="17"/>
        <end position="34"/>
    </location>
</feature>
<evidence type="ECO:0000256" key="2">
    <source>
        <dbReference type="ARBA" id="ARBA00022448"/>
    </source>
</evidence>
<feature type="transmembrane region" description="Helical" evidence="7">
    <location>
        <begin position="249"/>
        <end position="270"/>
    </location>
</feature>
<evidence type="ECO:0000313" key="9">
    <source>
        <dbReference type="EMBL" id="VVP70874.1"/>
    </source>
</evidence>
<dbReference type="Proteomes" id="UP000326611">
    <property type="component" value="Unassembled WGS sequence"/>
</dbReference>
<evidence type="ECO:0000256" key="6">
    <source>
        <dbReference type="ARBA" id="ARBA00023136"/>
    </source>
</evidence>
<keyword evidence="5 7" id="KW-1133">Transmembrane helix</keyword>
<feature type="transmembrane region" description="Helical" evidence="7">
    <location>
        <begin position="315"/>
        <end position="334"/>
    </location>
</feature>
<dbReference type="InterPro" id="IPR020846">
    <property type="entry name" value="MFS_dom"/>
</dbReference>
<dbReference type="OrthoDB" id="9773957at2"/>
<organism evidence="9 10">
    <name type="scientific">Pseudomonas fluorescens</name>
    <dbReference type="NCBI Taxonomy" id="294"/>
    <lineage>
        <taxon>Bacteria</taxon>
        <taxon>Pseudomonadati</taxon>
        <taxon>Pseudomonadota</taxon>
        <taxon>Gammaproteobacteria</taxon>
        <taxon>Pseudomonadales</taxon>
        <taxon>Pseudomonadaceae</taxon>
        <taxon>Pseudomonas</taxon>
    </lineage>
</organism>
<dbReference type="EMBL" id="CABVIY010000002">
    <property type="protein sequence ID" value="VVP70874.1"/>
    <property type="molecule type" value="Genomic_DNA"/>
</dbReference>
<sequence>MQPSTSLGNDSAVYRRITLRIMPLLLLCYIVNYIDRVNIGIAKLQFSNDLGFSAAVYGLGAGLFFVGFLLFEVPSNLLLARIGARKTLLRIMLLWGLVSTLTMFVQTPWQFYVLRVMLGVAEAGFFPGIILYLSYWYPASRRGRITSLFFVGVPIAGLIGSPLSGWIMSYFSGYLGLKGWQWMFLLEGLPAMILGVVAFVWLDDRPANAKWLSDKEKQQVEQDLQVEQQAHAPSGHESSLRLALKEPKLLVLGLISLCSYVLANTIAFFSPTIIHNSGISDVMHVGFLAAIPALVGIVAMLWVGRHSDRSRERRWHYALPLFAAALSLALLRNAEGNPVLSILLLSIASAGHFASLSVFWSIPPEVLSRRAAAAGIAIVSSIGALGGAIGPSLLGYITTATGDLGMALRVAAAIVAMGGVIMLLLFRRSQRAELQPATQENPTV</sequence>
<keyword evidence="3 7" id="KW-0812">Transmembrane</keyword>
<dbReference type="InterPro" id="IPR036259">
    <property type="entry name" value="MFS_trans_sf"/>
</dbReference>
<dbReference type="FunFam" id="1.20.1250.20:FF:000018">
    <property type="entry name" value="MFS transporter permease"/>
    <property type="match status" value="1"/>
</dbReference>
<feature type="transmembrane region" description="Helical" evidence="7">
    <location>
        <begin position="406"/>
        <end position="426"/>
    </location>
</feature>
<dbReference type="AlphaFoldDB" id="A0A5E7RA88"/>
<comment type="subcellular location">
    <subcellularLocation>
        <location evidence="1">Membrane</location>
        <topology evidence="1">Multi-pass membrane protein</topology>
    </subcellularLocation>
</comment>
<feature type="transmembrane region" description="Helical" evidence="7">
    <location>
        <begin position="282"/>
        <end position="303"/>
    </location>
</feature>
<reference evidence="9 10" key="1">
    <citation type="submission" date="2019-09" db="EMBL/GenBank/DDBJ databases">
        <authorList>
            <person name="Chandra G."/>
            <person name="Truman W A."/>
        </authorList>
    </citation>
    <scope>NUCLEOTIDE SEQUENCE [LARGE SCALE GENOMIC DNA]</scope>
    <source>
        <strain evidence="9">PS918</strain>
    </source>
</reference>
<dbReference type="PANTHER" id="PTHR43791">
    <property type="entry name" value="PERMEASE-RELATED"/>
    <property type="match status" value="1"/>
</dbReference>
<accession>A0A5E7RA88</accession>
<feature type="transmembrane region" description="Helical" evidence="7">
    <location>
        <begin position="87"/>
        <end position="106"/>
    </location>
</feature>
<feature type="transmembrane region" description="Helical" evidence="7">
    <location>
        <begin position="145"/>
        <end position="168"/>
    </location>
</feature>
<gene>
    <name evidence="9" type="primary">ttuB_2</name>
    <name evidence="9" type="ORF">PS918_01083</name>
</gene>
<dbReference type="CDD" id="cd17319">
    <property type="entry name" value="MFS_ExuT_GudP_like"/>
    <property type="match status" value="1"/>
</dbReference>
<keyword evidence="4" id="KW-0058">Aromatic hydrocarbons catabolism</keyword>
<feature type="transmembrane region" description="Helical" evidence="7">
    <location>
        <begin position="372"/>
        <end position="394"/>
    </location>
</feature>
<evidence type="ECO:0000256" key="4">
    <source>
        <dbReference type="ARBA" id="ARBA00022797"/>
    </source>
</evidence>
<dbReference type="PROSITE" id="PS50850">
    <property type="entry name" value="MFS"/>
    <property type="match status" value="1"/>
</dbReference>
<evidence type="ECO:0000256" key="1">
    <source>
        <dbReference type="ARBA" id="ARBA00004141"/>
    </source>
</evidence>
<feature type="transmembrane region" description="Helical" evidence="7">
    <location>
        <begin position="54"/>
        <end position="75"/>
    </location>
</feature>
<evidence type="ECO:0000313" key="10">
    <source>
        <dbReference type="Proteomes" id="UP000326611"/>
    </source>
</evidence>
<keyword evidence="6 7" id="KW-0472">Membrane</keyword>
<dbReference type="Gene3D" id="1.20.1250.20">
    <property type="entry name" value="MFS general substrate transporter like domains"/>
    <property type="match status" value="2"/>
</dbReference>
<feature type="transmembrane region" description="Helical" evidence="7">
    <location>
        <begin position="112"/>
        <end position="133"/>
    </location>
</feature>
<dbReference type="RefSeq" id="WP_150769276.1">
    <property type="nucleotide sequence ID" value="NZ_CABVIY010000002.1"/>
</dbReference>
<evidence type="ECO:0000256" key="5">
    <source>
        <dbReference type="ARBA" id="ARBA00022989"/>
    </source>
</evidence>
<dbReference type="InterPro" id="IPR011701">
    <property type="entry name" value="MFS"/>
</dbReference>
<evidence type="ECO:0000259" key="8">
    <source>
        <dbReference type="PROSITE" id="PS50850"/>
    </source>
</evidence>
<keyword evidence="2" id="KW-0813">Transport</keyword>
<proteinExistence type="predicted"/>
<evidence type="ECO:0000256" key="7">
    <source>
        <dbReference type="SAM" id="Phobius"/>
    </source>
</evidence>
<dbReference type="GO" id="GO:0016020">
    <property type="term" value="C:membrane"/>
    <property type="evidence" value="ECO:0007669"/>
    <property type="project" value="UniProtKB-SubCell"/>
</dbReference>